<feature type="compositionally biased region" description="Acidic residues" evidence="7">
    <location>
        <begin position="714"/>
        <end position="724"/>
    </location>
</feature>
<dbReference type="Gene3D" id="2.130.10.10">
    <property type="entry name" value="YVTN repeat-like/Quinoprotein amine dehydrogenase"/>
    <property type="match status" value="4"/>
</dbReference>
<dbReference type="PROSITE" id="PS00678">
    <property type="entry name" value="WD_REPEATS_1"/>
    <property type="match status" value="5"/>
</dbReference>
<name>A0A9P8TJ12_WICPI</name>
<evidence type="ECO:0000256" key="6">
    <source>
        <dbReference type="PROSITE-ProRule" id="PRU00221"/>
    </source>
</evidence>
<keyword evidence="10" id="KW-1185">Reference proteome</keyword>
<reference evidence="9" key="2">
    <citation type="submission" date="2021-01" db="EMBL/GenBank/DDBJ databases">
        <authorList>
            <person name="Schikora-Tamarit M.A."/>
        </authorList>
    </citation>
    <scope>NUCLEOTIDE SEQUENCE</scope>
    <source>
        <strain evidence="9">CBS2887</strain>
    </source>
</reference>
<feature type="repeat" description="WD" evidence="6">
    <location>
        <begin position="644"/>
        <end position="676"/>
    </location>
</feature>
<evidence type="ECO:0000313" key="9">
    <source>
        <dbReference type="EMBL" id="KAH3681378.1"/>
    </source>
</evidence>
<dbReference type="PRINTS" id="PR00320">
    <property type="entry name" value="GPROTEINBRPT"/>
</dbReference>
<keyword evidence="4" id="KW-0539">Nucleus</keyword>
<evidence type="ECO:0000256" key="2">
    <source>
        <dbReference type="ARBA" id="ARBA00022574"/>
    </source>
</evidence>
<feature type="repeat" description="WD" evidence="6">
    <location>
        <begin position="460"/>
        <end position="501"/>
    </location>
</feature>
<evidence type="ECO:0000256" key="7">
    <source>
        <dbReference type="SAM" id="MobiDB-lite"/>
    </source>
</evidence>
<dbReference type="GO" id="GO:0030490">
    <property type="term" value="P:maturation of SSU-rRNA"/>
    <property type="evidence" value="ECO:0007669"/>
    <property type="project" value="TreeGrafter"/>
</dbReference>
<dbReference type="Pfam" id="PF25172">
    <property type="entry name" value="Beta-prop_WDR3_2nd"/>
    <property type="match status" value="1"/>
</dbReference>
<dbReference type="InterPro" id="IPR020472">
    <property type="entry name" value="WD40_PAC1"/>
</dbReference>
<feature type="repeat" description="WD" evidence="6">
    <location>
        <begin position="560"/>
        <end position="601"/>
    </location>
</feature>
<dbReference type="GO" id="GO:0032040">
    <property type="term" value="C:small-subunit processome"/>
    <property type="evidence" value="ECO:0007669"/>
    <property type="project" value="TreeGrafter"/>
</dbReference>
<protein>
    <recommendedName>
        <fullName evidence="8">Small-subunit processome Utp12 domain-containing protein</fullName>
    </recommendedName>
</protein>
<dbReference type="GO" id="GO:0034388">
    <property type="term" value="C:Pwp2p-containing subcomplex of 90S preribosome"/>
    <property type="evidence" value="ECO:0007669"/>
    <property type="project" value="TreeGrafter"/>
</dbReference>
<dbReference type="Proteomes" id="UP000774326">
    <property type="component" value="Unassembled WGS sequence"/>
</dbReference>
<dbReference type="InterPro" id="IPR019775">
    <property type="entry name" value="WD40_repeat_CS"/>
</dbReference>
<dbReference type="PROSITE" id="PS50082">
    <property type="entry name" value="WD_REPEATS_2"/>
    <property type="match status" value="8"/>
</dbReference>
<dbReference type="SMART" id="SM00320">
    <property type="entry name" value="WD40"/>
    <property type="match status" value="11"/>
</dbReference>
<feature type="repeat" description="WD" evidence="6">
    <location>
        <begin position="379"/>
        <end position="419"/>
    </location>
</feature>
<dbReference type="GO" id="GO:0030515">
    <property type="term" value="F:snoRNA binding"/>
    <property type="evidence" value="ECO:0007669"/>
    <property type="project" value="TreeGrafter"/>
</dbReference>
<comment type="similarity">
    <text evidence="5">Belongs to the WD repeat WDR3/UTP12 family.</text>
</comment>
<dbReference type="FunFam" id="2.130.10.10:FF:000178">
    <property type="entry name" value="WD repeat domain 3"/>
    <property type="match status" value="1"/>
</dbReference>
<evidence type="ECO:0000256" key="4">
    <source>
        <dbReference type="ARBA" id="ARBA00023242"/>
    </source>
</evidence>
<dbReference type="OrthoDB" id="407922at2759"/>
<dbReference type="CDD" id="cd00200">
    <property type="entry name" value="WD40"/>
    <property type="match status" value="2"/>
</dbReference>
<accession>A0A9P8TJ12</accession>
<evidence type="ECO:0000256" key="5">
    <source>
        <dbReference type="ARBA" id="ARBA00038229"/>
    </source>
</evidence>
<dbReference type="Pfam" id="PF25173">
    <property type="entry name" value="Beta-prop_WDR3_1st"/>
    <property type="match status" value="1"/>
</dbReference>
<evidence type="ECO:0000259" key="8">
    <source>
        <dbReference type="Pfam" id="PF04003"/>
    </source>
</evidence>
<dbReference type="InterPro" id="IPR051570">
    <property type="entry name" value="TBC1_cilium_biogenesis"/>
</dbReference>
<feature type="region of interest" description="Disordered" evidence="7">
    <location>
        <begin position="697"/>
        <end position="731"/>
    </location>
</feature>
<feature type="domain" description="Small-subunit processome Utp12" evidence="8">
    <location>
        <begin position="795"/>
        <end position="901"/>
    </location>
</feature>
<dbReference type="FunFam" id="2.130.10.10:FF:000157">
    <property type="entry name" value="WD repeat domain 3"/>
    <property type="match status" value="1"/>
</dbReference>
<dbReference type="SUPFAM" id="SSF117289">
    <property type="entry name" value="Nucleoporin domain"/>
    <property type="match status" value="1"/>
</dbReference>
<dbReference type="PANTHER" id="PTHR19853:SF0">
    <property type="entry name" value="WD REPEAT-CONTAINING PROTEIN 3"/>
    <property type="match status" value="1"/>
</dbReference>
<dbReference type="InterPro" id="IPR007148">
    <property type="entry name" value="SSU_processome_Utp12"/>
</dbReference>
<dbReference type="AlphaFoldDB" id="A0A9P8TJ12"/>
<comment type="subcellular location">
    <subcellularLocation>
        <location evidence="1">Nucleus</location>
        <location evidence="1">Nucleolus</location>
    </subcellularLocation>
</comment>
<feature type="repeat" description="WD" evidence="6">
    <location>
        <begin position="155"/>
        <end position="194"/>
    </location>
</feature>
<dbReference type="Pfam" id="PF04003">
    <property type="entry name" value="Utp12"/>
    <property type="match status" value="1"/>
</dbReference>
<dbReference type="InterPro" id="IPR036322">
    <property type="entry name" value="WD40_repeat_dom_sf"/>
</dbReference>
<feature type="repeat" description="WD" evidence="6">
    <location>
        <begin position="113"/>
        <end position="146"/>
    </location>
</feature>
<dbReference type="EMBL" id="JAEUBG010004437">
    <property type="protein sequence ID" value="KAH3681378.1"/>
    <property type="molecule type" value="Genomic_DNA"/>
</dbReference>
<organism evidence="9 10">
    <name type="scientific">Wickerhamomyces pijperi</name>
    <name type="common">Yeast</name>
    <name type="synonym">Pichia pijperi</name>
    <dbReference type="NCBI Taxonomy" id="599730"/>
    <lineage>
        <taxon>Eukaryota</taxon>
        <taxon>Fungi</taxon>
        <taxon>Dikarya</taxon>
        <taxon>Ascomycota</taxon>
        <taxon>Saccharomycotina</taxon>
        <taxon>Saccharomycetes</taxon>
        <taxon>Phaffomycetales</taxon>
        <taxon>Wickerhamomycetaceae</taxon>
        <taxon>Wickerhamomyces</taxon>
    </lineage>
</organism>
<keyword evidence="3" id="KW-0677">Repeat</keyword>
<sequence>MVKSYQRYEQAHSFGVITSRSNVIHIPSHSKSNSGQVLTAGLEEILLWDIKTGELVKKLSDGLPIGSSDAKLGKPSVVTRMTYHNETNLLAAGYDDGSIKVWDILSGIVLVSFQGHKSAVTQLEFDAEGTRLVSGSRDASLIFWDLVGEIGLFKLKGHKGEITGVWFNDDWLISTSKDGLIKVWDLKTQQCIETHVAHSGECWAVGVQGSTVITSGPENQLKLWELDLSEEESNSKLVEVGVLEKQSKSRATAIVFSTVIANQRFFYVQNTDKTLELFRLRTEDEINKATKKREKRLKEKGYEPEEVAKSIADSRINILVQAYSTIRSLYKISSVTWAQVTSSKLDLLISTASNTLEYHSISYSSKEASPAEKLYTLDLQGHRTDIRSIDLSTDNKLLASASNGLLKIWNVKTQKCLRTFECGYALVVKFLPGGTLVVVGTRNGELELYDLATSTLLDSVQAHEGAVWCLDLSESGSTMVTGSADKTVKFWEFKVEQELIEGTKDKYVAKMKIKHQKTMDLGEDILTLKISPWDKYLAVSLLDNTVKVFFFDTLKFFISLYGHKLPVLSIDISSDSKLIITSSADKNIKIWGLDFGDCHKSIFGHQDSIMCVRFLNDSHNFFSCGKDGLVKYWDGDKFENVQKLAAHQSEVWSLAIAKDNSFVVSASHDHSMRIWEETEDEVFLEEEKEKEMDELYESNLLNSLEPEKDSKRDDEDEEDAEDKDSSEQVNKQTMETLKAGEKLLEALELGYKDMIADKEYQTAMTKWQRSGKLGEQPSKPVRDALLQALGKTGVTYILETIQKIKPAHMEDALLVLPFSFVLKLLEVLQSFINTDKILKENLSVICTILFFIIRTNLHELNSLKDNNIKQVLESSTKKLRSELKKLENEVGFNTQGLLFVKNQWKLRHNTQFIDEAEQREADDKKATKRAYQTVA</sequence>
<dbReference type="InterPro" id="IPR015943">
    <property type="entry name" value="WD40/YVTN_repeat-like_dom_sf"/>
</dbReference>
<gene>
    <name evidence="9" type="ORF">WICPIJ_007647</name>
</gene>
<feature type="repeat" description="WD" evidence="6">
    <location>
        <begin position="602"/>
        <end position="643"/>
    </location>
</feature>
<dbReference type="PROSITE" id="PS50294">
    <property type="entry name" value="WD_REPEATS_REGION"/>
    <property type="match status" value="8"/>
</dbReference>
<dbReference type="PANTHER" id="PTHR19853">
    <property type="entry name" value="WD REPEAT CONTAINING PROTEIN 3 WDR3"/>
    <property type="match status" value="1"/>
</dbReference>
<comment type="caution">
    <text evidence="9">The sequence shown here is derived from an EMBL/GenBank/DDBJ whole genome shotgun (WGS) entry which is preliminary data.</text>
</comment>
<feature type="repeat" description="WD" evidence="6">
    <location>
        <begin position="71"/>
        <end position="112"/>
    </location>
</feature>
<evidence type="ECO:0000256" key="1">
    <source>
        <dbReference type="ARBA" id="ARBA00004604"/>
    </source>
</evidence>
<dbReference type="SUPFAM" id="SSF50978">
    <property type="entry name" value="WD40 repeat-like"/>
    <property type="match status" value="1"/>
</dbReference>
<keyword evidence="2 6" id="KW-0853">WD repeat</keyword>
<evidence type="ECO:0000256" key="3">
    <source>
        <dbReference type="ARBA" id="ARBA00022737"/>
    </source>
</evidence>
<proteinExistence type="inferred from homology"/>
<evidence type="ECO:0000313" key="10">
    <source>
        <dbReference type="Proteomes" id="UP000774326"/>
    </source>
</evidence>
<dbReference type="FunFam" id="2.130.10.10:FF:001139">
    <property type="entry name" value="DIP2p Nucleolar protein"/>
    <property type="match status" value="1"/>
</dbReference>
<dbReference type="InterPro" id="IPR001680">
    <property type="entry name" value="WD40_rpt"/>
</dbReference>
<reference evidence="9" key="1">
    <citation type="journal article" date="2021" name="Open Biol.">
        <title>Shared evolutionary footprints suggest mitochondrial oxidative damage underlies multiple complex I losses in fungi.</title>
        <authorList>
            <person name="Schikora-Tamarit M.A."/>
            <person name="Marcet-Houben M."/>
            <person name="Nosek J."/>
            <person name="Gabaldon T."/>
        </authorList>
    </citation>
    <scope>NUCLEOTIDE SEQUENCE</scope>
    <source>
        <strain evidence="9">CBS2887</strain>
    </source>
</reference>